<proteinExistence type="predicted"/>
<organism evidence="1 2">
    <name type="scientific">Vibrio cholerae</name>
    <dbReference type="NCBI Taxonomy" id="666"/>
    <lineage>
        <taxon>Bacteria</taxon>
        <taxon>Pseudomonadati</taxon>
        <taxon>Pseudomonadota</taxon>
        <taxon>Gammaproteobacteria</taxon>
        <taxon>Vibrionales</taxon>
        <taxon>Vibrionaceae</taxon>
        <taxon>Vibrio</taxon>
    </lineage>
</organism>
<reference evidence="1 2" key="1">
    <citation type="submission" date="2019-06" db="EMBL/GenBank/DDBJ databases">
        <title>Vibrio cholerae phylogeny based on whole-genome sequencing reveals genetic diversity and population strucutre.</title>
        <authorList>
            <person name="Zhiqiu Y."/>
            <person name="Bin L."/>
            <person name="Lingyan J."/>
        </authorList>
    </citation>
    <scope>NUCLEOTIDE SEQUENCE [LARGE SCALE GENOMIC DNA]</scope>
    <source>
        <strain evidence="1 2">N2814</strain>
    </source>
</reference>
<dbReference type="Proteomes" id="UP000323819">
    <property type="component" value="Unassembled WGS sequence"/>
</dbReference>
<dbReference type="RefSeq" id="WP_148521236.1">
    <property type="nucleotide sequence ID" value="NZ_CP090388.1"/>
</dbReference>
<evidence type="ECO:0008006" key="3">
    <source>
        <dbReference type="Google" id="ProtNLM"/>
    </source>
</evidence>
<dbReference type="EMBL" id="VSIJ01000002">
    <property type="protein sequence ID" value="TXX67496.1"/>
    <property type="molecule type" value="Genomic_DNA"/>
</dbReference>
<name>A0ABD7SU71_VIBCL</name>
<evidence type="ECO:0000313" key="2">
    <source>
        <dbReference type="Proteomes" id="UP000323819"/>
    </source>
</evidence>
<accession>A0ABD7SU71</accession>
<dbReference type="AlphaFoldDB" id="A0ABD7SU71"/>
<gene>
    <name evidence="1" type="ORF">FXF03_00565</name>
</gene>
<evidence type="ECO:0000313" key="1">
    <source>
        <dbReference type="EMBL" id="TXX67496.1"/>
    </source>
</evidence>
<sequence length="67" mass="7527">MSNRVKKAENEVYQCLNYGGIFHDEAPTSKAIELAYEQGDLSDEIPQMRRLANALNELADALEEQQG</sequence>
<comment type="caution">
    <text evidence="1">The sequence shown here is derived from an EMBL/GenBank/DDBJ whole genome shotgun (WGS) entry which is preliminary data.</text>
</comment>
<protein>
    <recommendedName>
        <fullName evidence="3">Phage protein</fullName>
    </recommendedName>
</protein>